<proteinExistence type="predicted"/>
<dbReference type="KEGG" id="spar:SPRG_14665"/>
<evidence type="ECO:0000313" key="2">
    <source>
        <dbReference type="Proteomes" id="UP000030745"/>
    </source>
</evidence>
<reference evidence="1 2" key="1">
    <citation type="journal article" date="2013" name="PLoS Genet.">
        <title>Distinctive expansion of potential virulence genes in the genome of the oomycete fish pathogen Saprolegnia parasitica.</title>
        <authorList>
            <person name="Jiang R.H."/>
            <person name="de Bruijn I."/>
            <person name="Haas B.J."/>
            <person name="Belmonte R."/>
            <person name="Lobach L."/>
            <person name="Christie J."/>
            <person name="van den Ackerveken G."/>
            <person name="Bottin A."/>
            <person name="Bulone V."/>
            <person name="Diaz-Moreno S.M."/>
            <person name="Dumas B."/>
            <person name="Fan L."/>
            <person name="Gaulin E."/>
            <person name="Govers F."/>
            <person name="Grenville-Briggs L.J."/>
            <person name="Horner N.R."/>
            <person name="Levin J.Z."/>
            <person name="Mammella M."/>
            <person name="Meijer H.J."/>
            <person name="Morris P."/>
            <person name="Nusbaum C."/>
            <person name="Oome S."/>
            <person name="Phillips A.J."/>
            <person name="van Rooyen D."/>
            <person name="Rzeszutek E."/>
            <person name="Saraiva M."/>
            <person name="Secombes C.J."/>
            <person name="Seidl M.F."/>
            <person name="Snel B."/>
            <person name="Stassen J.H."/>
            <person name="Sykes S."/>
            <person name="Tripathy S."/>
            <person name="van den Berg H."/>
            <person name="Vega-Arreguin J.C."/>
            <person name="Wawra S."/>
            <person name="Young S.K."/>
            <person name="Zeng Q."/>
            <person name="Dieguez-Uribeondo J."/>
            <person name="Russ C."/>
            <person name="Tyler B.M."/>
            <person name="van West P."/>
        </authorList>
    </citation>
    <scope>NUCLEOTIDE SEQUENCE [LARGE SCALE GENOMIC DNA]</scope>
    <source>
        <strain evidence="1 2">CBS 223.65</strain>
    </source>
</reference>
<accession>A0A067BY17</accession>
<dbReference type="RefSeq" id="XP_012209825.1">
    <property type="nucleotide sequence ID" value="XM_012354435.1"/>
</dbReference>
<name>A0A067BY17_SAPPC</name>
<keyword evidence="2" id="KW-1185">Reference proteome</keyword>
<dbReference type="EMBL" id="KK583349">
    <property type="protein sequence ID" value="KDO19482.1"/>
    <property type="molecule type" value="Genomic_DNA"/>
</dbReference>
<dbReference type="Proteomes" id="UP000030745">
    <property type="component" value="Unassembled WGS sequence"/>
</dbReference>
<evidence type="ECO:0000313" key="1">
    <source>
        <dbReference type="EMBL" id="KDO19482.1"/>
    </source>
</evidence>
<dbReference type="AlphaFoldDB" id="A0A067BY17"/>
<gene>
    <name evidence="1" type="ORF">SPRG_14665</name>
</gene>
<protein>
    <submittedName>
        <fullName evidence="1">Uncharacterized protein</fullName>
    </submittedName>
</protein>
<dbReference type="GeneID" id="24136457"/>
<dbReference type="VEuPathDB" id="FungiDB:SPRG_14665"/>
<sequence>MAGDTKDEGLCARQAATLTCLPSTAIYAILETTAIGKDVAALLTALPVSTLPPELVALRDLGAVVDLAHHWPVVRVAEIPIEHAHLAIAALPAFAGVHVDVGFAALAWLDAKLPPMKPVTLVVDPSVLGMLSAFAYAWGGLVTNVLINSHEVQPDPTPDILARCVNVQKVTITVLKRVTAAAYLAVLPTRHLLEMTMKAAGALDVAAIIAWLQGPSAMSLDLTCTSVSDPTWRACPRRCAGSRPRTTSHRSTSTTRCSAEKVSWSLDGHYLSGWLLGSRR</sequence>
<organism evidence="1 2">
    <name type="scientific">Saprolegnia parasitica (strain CBS 223.65)</name>
    <dbReference type="NCBI Taxonomy" id="695850"/>
    <lineage>
        <taxon>Eukaryota</taxon>
        <taxon>Sar</taxon>
        <taxon>Stramenopiles</taxon>
        <taxon>Oomycota</taxon>
        <taxon>Saprolegniomycetes</taxon>
        <taxon>Saprolegniales</taxon>
        <taxon>Saprolegniaceae</taxon>
        <taxon>Saprolegnia</taxon>
    </lineage>
</organism>